<evidence type="ECO:0000259" key="3">
    <source>
        <dbReference type="PROSITE" id="PS50056"/>
    </source>
</evidence>
<evidence type="ECO:0000313" key="5">
    <source>
        <dbReference type="Proteomes" id="UP000199602"/>
    </source>
</evidence>
<dbReference type="PROSITE" id="PS00383">
    <property type="entry name" value="TYR_PHOSPHATASE_1"/>
    <property type="match status" value="1"/>
</dbReference>
<organism evidence="4 5">
    <name type="scientific">Desulfonauticus submarinus</name>
    <dbReference type="NCBI Taxonomy" id="206665"/>
    <lineage>
        <taxon>Bacteria</taxon>
        <taxon>Pseudomonadati</taxon>
        <taxon>Thermodesulfobacteriota</taxon>
        <taxon>Desulfovibrionia</taxon>
        <taxon>Desulfovibrionales</taxon>
        <taxon>Desulfonauticaceae</taxon>
        <taxon>Desulfonauticus</taxon>
    </lineage>
</organism>
<dbReference type="Pfam" id="PF22785">
    <property type="entry name" value="Tc-R-P"/>
    <property type="match status" value="1"/>
</dbReference>
<dbReference type="InterPro" id="IPR000387">
    <property type="entry name" value="Tyr_Pase_dom"/>
</dbReference>
<name>A0A1H0FGV2_9BACT</name>
<dbReference type="FunFam" id="3.90.190.10:FF:000157">
    <property type="entry name" value="Protein-tyrosine phosphatase"/>
    <property type="match status" value="1"/>
</dbReference>
<dbReference type="PANTHER" id="PTHR23339">
    <property type="entry name" value="TYROSINE SPECIFIC PROTEIN PHOSPHATASE AND DUAL SPECIFICITY PROTEIN PHOSPHATASE"/>
    <property type="match status" value="1"/>
</dbReference>
<keyword evidence="1" id="KW-0378">Hydrolase</keyword>
<accession>A0A1H0FGV2</accession>
<dbReference type="GO" id="GO:0016787">
    <property type="term" value="F:hydrolase activity"/>
    <property type="evidence" value="ECO:0007669"/>
    <property type="project" value="UniProtKB-KW"/>
</dbReference>
<dbReference type="InterPro" id="IPR020422">
    <property type="entry name" value="TYR_PHOSPHATASE_DUAL_dom"/>
</dbReference>
<evidence type="ECO:0000256" key="1">
    <source>
        <dbReference type="ARBA" id="ARBA00022801"/>
    </source>
</evidence>
<dbReference type="PROSITE" id="PS50054">
    <property type="entry name" value="TYR_PHOSPHATASE_DUAL"/>
    <property type="match status" value="1"/>
</dbReference>
<dbReference type="STRING" id="206665.SAMN04488516_11239"/>
<proteinExistence type="predicted"/>
<dbReference type="InterPro" id="IPR029021">
    <property type="entry name" value="Prot-tyrosine_phosphatase-like"/>
</dbReference>
<dbReference type="Gene3D" id="3.90.190.10">
    <property type="entry name" value="Protein tyrosine phosphatase superfamily"/>
    <property type="match status" value="1"/>
</dbReference>
<dbReference type="PROSITE" id="PS50056">
    <property type="entry name" value="TYR_PHOSPHATASE_2"/>
    <property type="match status" value="1"/>
</dbReference>
<protein>
    <submittedName>
        <fullName evidence="4">Protein-tyrosine phosphatase</fullName>
    </submittedName>
</protein>
<dbReference type="RefSeq" id="WP_159427721.1">
    <property type="nucleotide sequence ID" value="NZ_FNIN01000012.1"/>
</dbReference>
<evidence type="ECO:0000313" key="4">
    <source>
        <dbReference type="EMBL" id="SDN93814.1"/>
    </source>
</evidence>
<dbReference type="InterPro" id="IPR050561">
    <property type="entry name" value="PTP"/>
</dbReference>
<sequence>MFNGIAKFFSPPKKSINWVTANLAEGPAPTTIRQINFLKNNGIQAILNLCAECPWIVENERKAGFEVYFLPVEDEDVPSWDELEKALTWLEENIFLGKKVYIHCKYGIGRTGTILAAYLCRRGMSLKQVESVLKSLRAKPESYPQWQLLLKYQKTQGHLKELSPCISLECGLHYIPFFKALQKIYNQVESFYSPNQRQCGKEHSLCCRKGKKLFLVEAYYLQFNFNLALNLNIRNKILNNLNSNMLCPLNNNSSCILFNYRPFDCRLSDFATKDIERLNYFKNKIFKINMSFLKVNFQIKNFQHKFDIEQSISGKYVQSFFSCIVHKK</sequence>
<dbReference type="AlphaFoldDB" id="A0A1H0FGV2"/>
<gene>
    <name evidence="4" type="ORF">SAMN04488516_11239</name>
</gene>
<feature type="domain" description="Tyrosine specific protein phosphatases" evidence="3">
    <location>
        <begin position="81"/>
        <end position="137"/>
    </location>
</feature>
<dbReference type="OrthoDB" id="9806482at2"/>
<reference evidence="4 5" key="1">
    <citation type="submission" date="2016-10" db="EMBL/GenBank/DDBJ databases">
        <authorList>
            <person name="de Groot N.N."/>
        </authorList>
    </citation>
    <scope>NUCLEOTIDE SEQUENCE [LARGE SCALE GENOMIC DNA]</scope>
    <source>
        <strain evidence="4 5">DSM 15269</strain>
    </source>
</reference>
<dbReference type="EMBL" id="FNIN01000012">
    <property type="protein sequence ID" value="SDN93814.1"/>
    <property type="molecule type" value="Genomic_DNA"/>
</dbReference>
<keyword evidence="5" id="KW-1185">Reference proteome</keyword>
<dbReference type="InterPro" id="IPR016130">
    <property type="entry name" value="Tyr_Pase_AS"/>
</dbReference>
<dbReference type="SMART" id="SM00195">
    <property type="entry name" value="DSPc"/>
    <property type="match status" value="1"/>
</dbReference>
<evidence type="ECO:0000259" key="2">
    <source>
        <dbReference type="PROSITE" id="PS50054"/>
    </source>
</evidence>
<feature type="domain" description="Tyrosine-protein phosphatase" evidence="2">
    <location>
        <begin position="15"/>
        <end position="161"/>
    </location>
</feature>
<dbReference type="SUPFAM" id="SSF52799">
    <property type="entry name" value="(Phosphotyrosine protein) phosphatases II"/>
    <property type="match status" value="1"/>
</dbReference>
<dbReference type="Proteomes" id="UP000199602">
    <property type="component" value="Unassembled WGS sequence"/>
</dbReference>